<keyword evidence="11" id="KW-1185">Reference proteome</keyword>
<evidence type="ECO:0000256" key="5">
    <source>
        <dbReference type="ARBA" id="ARBA00057947"/>
    </source>
</evidence>
<evidence type="ECO:0000259" key="8">
    <source>
        <dbReference type="Pfam" id="PF11699"/>
    </source>
</evidence>
<dbReference type="GO" id="GO:0051315">
    <property type="term" value="P:attachment of mitotic spindle microtubules to kinetochore"/>
    <property type="evidence" value="ECO:0007669"/>
    <property type="project" value="TreeGrafter"/>
</dbReference>
<evidence type="ECO:0000256" key="2">
    <source>
        <dbReference type="ARBA" id="ARBA00010291"/>
    </source>
</evidence>
<dbReference type="InterPro" id="IPR028386">
    <property type="entry name" value="CENP-C/Mif2/cnp3"/>
</dbReference>
<reference evidence="10" key="1">
    <citation type="submission" date="2023-03" db="EMBL/GenBank/DDBJ databases">
        <title>Massive genome expansion in bonnet fungi (Mycena s.s.) driven by repeated elements and novel gene families across ecological guilds.</title>
        <authorList>
            <consortium name="Lawrence Berkeley National Laboratory"/>
            <person name="Harder C.B."/>
            <person name="Miyauchi S."/>
            <person name="Viragh M."/>
            <person name="Kuo A."/>
            <person name="Thoen E."/>
            <person name="Andreopoulos B."/>
            <person name="Lu D."/>
            <person name="Skrede I."/>
            <person name="Drula E."/>
            <person name="Henrissat B."/>
            <person name="Morin E."/>
            <person name="Kohler A."/>
            <person name="Barry K."/>
            <person name="LaButti K."/>
            <person name="Morin E."/>
            <person name="Salamov A."/>
            <person name="Lipzen A."/>
            <person name="Mereny Z."/>
            <person name="Hegedus B."/>
            <person name="Baldrian P."/>
            <person name="Stursova M."/>
            <person name="Weitz H."/>
            <person name="Taylor A."/>
            <person name="Grigoriev I.V."/>
            <person name="Nagy L.G."/>
            <person name="Martin F."/>
            <person name="Kauserud H."/>
        </authorList>
    </citation>
    <scope>NUCLEOTIDE SEQUENCE</scope>
    <source>
        <strain evidence="10">9144</strain>
    </source>
</reference>
<dbReference type="Pfam" id="PF15624">
    <property type="entry name" value="Mif2_N"/>
    <property type="match status" value="1"/>
</dbReference>
<proteinExistence type="inferred from homology"/>
<dbReference type="GO" id="GO:0019237">
    <property type="term" value="F:centromeric DNA binding"/>
    <property type="evidence" value="ECO:0007669"/>
    <property type="project" value="InterPro"/>
</dbReference>
<dbReference type="Proteomes" id="UP001219525">
    <property type="component" value="Unassembled WGS sequence"/>
</dbReference>
<dbReference type="GO" id="GO:0051455">
    <property type="term" value="P:spindle attachment to meiosis I kinetochore"/>
    <property type="evidence" value="ECO:0007669"/>
    <property type="project" value="TreeGrafter"/>
</dbReference>
<dbReference type="FunFam" id="2.60.120.10:FF:000033">
    <property type="entry name" value="Centromere protein C 1"/>
    <property type="match status" value="1"/>
</dbReference>
<evidence type="ECO:0000256" key="6">
    <source>
        <dbReference type="ARBA" id="ARBA00075033"/>
    </source>
</evidence>
<dbReference type="Gene3D" id="2.60.120.10">
    <property type="entry name" value="Jelly Rolls"/>
    <property type="match status" value="1"/>
</dbReference>
<dbReference type="InterPro" id="IPR011051">
    <property type="entry name" value="RmlC_Cupin_sf"/>
</dbReference>
<dbReference type="SUPFAM" id="SSF51182">
    <property type="entry name" value="RmlC-like cupins"/>
    <property type="match status" value="1"/>
</dbReference>
<dbReference type="GO" id="GO:0051382">
    <property type="term" value="P:kinetochore assembly"/>
    <property type="evidence" value="ECO:0007669"/>
    <property type="project" value="InterPro"/>
</dbReference>
<accession>A0AAD6UWI3</accession>
<evidence type="ECO:0000259" key="9">
    <source>
        <dbReference type="Pfam" id="PF15624"/>
    </source>
</evidence>
<comment type="similarity">
    <text evidence="2">Belongs to the CENP-C/MIF2 family.</text>
</comment>
<dbReference type="CDD" id="cd06993">
    <property type="entry name" value="cupin_CENP-C_C"/>
    <property type="match status" value="1"/>
</dbReference>
<dbReference type="AlphaFoldDB" id="A0AAD6UWI3"/>
<feature type="region of interest" description="Disordered" evidence="7">
    <location>
        <begin position="1"/>
        <end position="297"/>
    </location>
</feature>
<feature type="compositionally biased region" description="Acidic residues" evidence="7">
    <location>
        <begin position="72"/>
        <end position="92"/>
    </location>
</feature>
<dbReference type="Pfam" id="PF11699">
    <property type="entry name" value="CENP-C_C"/>
    <property type="match status" value="1"/>
</dbReference>
<feature type="compositionally biased region" description="Acidic residues" evidence="7">
    <location>
        <begin position="227"/>
        <end position="254"/>
    </location>
</feature>
<evidence type="ECO:0000256" key="4">
    <source>
        <dbReference type="ARBA" id="ARBA00023242"/>
    </source>
</evidence>
<keyword evidence="4" id="KW-0539">Nucleus</keyword>
<dbReference type="PANTHER" id="PTHR16684:SF11">
    <property type="entry name" value="CENTROMERE PROTEIN C"/>
    <property type="match status" value="1"/>
</dbReference>
<feature type="domain" description="Mif2 N-terminal" evidence="9">
    <location>
        <begin position="31"/>
        <end position="136"/>
    </location>
</feature>
<gene>
    <name evidence="10" type="ORF">GGX14DRAFT_587620</name>
</gene>
<dbReference type="InterPro" id="IPR014710">
    <property type="entry name" value="RmlC-like_jellyroll"/>
</dbReference>
<feature type="domain" description="Mif2/CENP-C cupin" evidence="8">
    <location>
        <begin position="423"/>
        <end position="506"/>
    </location>
</feature>
<name>A0AAD6UWI3_9AGAR</name>
<dbReference type="GO" id="GO:0005634">
    <property type="term" value="C:nucleus"/>
    <property type="evidence" value="ECO:0007669"/>
    <property type="project" value="UniProtKB-SubCell"/>
</dbReference>
<dbReference type="EMBL" id="JARJCW010000104">
    <property type="protein sequence ID" value="KAJ7193796.1"/>
    <property type="molecule type" value="Genomic_DNA"/>
</dbReference>
<evidence type="ECO:0000256" key="7">
    <source>
        <dbReference type="SAM" id="MobiDB-lite"/>
    </source>
</evidence>
<dbReference type="GO" id="GO:0000776">
    <property type="term" value="C:kinetochore"/>
    <property type="evidence" value="ECO:0007669"/>
    <property type="project" value="InterPro"/>
</dbReference>
<evidence type="ECO:0000256" key="1">
    <source>
        <dbReference type="ARBA" id="ARBA00004123"/>
    </source>
</evidence>
<comment type="function">
    <text evidence="5">Component of the kinetochore, a multiprotein complex that assembles on centromeric DNA and attaches chromosomes to spindle microtubules, mediating chromosome segregation and sister chromatid segregation during meiosis and mitosis. Component of the inner kinetochore constitutive centromere-associated network (CCAN), which serves as a structural platform for outer kinetochore assembly.</text>
</comment>
<comment type="subcellular location">
    <subcellularLocation>
        <location evidence="1">Nucleus</location>
    </subcellularLocation>
</comment>
<feature type="compositionally biased region" description="Low complexity" evidence="7">
    <location>
        <begin position="100"/>
        <end position="119"/>
    </location>
</feature>
<feature type="compositionally biased region" description="Basic and acidic residues" evidence="7">
    <location>
        <begin position="280"/>
        <end position="292"/>
    </location>
</feature>
<evidence type="ECO:0000313" key="11">
    <source>
        <dbReference type="Proteomes" id="UP001219525"/>
    </source>
</evidence>
<dbReference type="PANTHER" id="PTHR16684">
    <property type="entry name" value="CENTROMERE PROTEIN C"/>
    <property type="match status" value="1"/>
</dbReference>
<organism evidence="10 11">
    <name type="scientific">Mycena pura</name>
    <dbReference type="NCBI Taxonomy" id="153505"/>
    <lineage>
        <taxon>Eukaryota</taxon>
        <taxon>Fungi</taxon>
        <taxon>Dikarya</taxon>
        <taxon>Basidiomycota</taxon>
        <taxon>Agaricomycotina</taxon>
        <taxon>Agaricomycetes</taxon>
        <taxon>Agaricomycetidae</taxon>
        <taxon>Agaricales</taxon>
        <taxon>Marasmiineae</taxon>
        <taxon>Mycenaceae</taxon>
        <taxon>Mycena</taxon>
    </lineage>
</organism>
<sequence>MPPSARKSSIGAARRAGQKSHVPYRGDDPFVGRKTGISIQPVLRNSDGFEPFDQILGQGLPARKRKKKSVHEDEDEDDNDEDQYDEDGEMSMDVDSPVQNYSNTRRPNTPRTPRAASRASEVDFDEVPSPRPRSVRNQTPGPTPLRSAAGPSRLTAQELIDQDEDSDDYGGSGGDLGGDDPPQPDSPREFSFTEMDTTRNEDDDEEQIEDPPISSPKRAKNTATEVNEAEENGDEDQGMDDMDMTPPESFDEEPEQPKSPPKKQAKRATEKPKAPVKYKLQKENREVPEGVRRSQRQPIAPLEWWRNEKYEFGGREPDGGPVLVPRIKAVIRIPSEPVVPLGSKRRSRRRASTAARKNEQVKIVEKIVEVQVDHANPEEGWDDETETQVAVTAYPRDDEVTRRIAFTAKMFKPTAAANNAWFFQKIFGDGDFIAAGQILIPPRGRKPSKPSKDNTFIFYVIEGAVNLKVHNTSLIVAAGGMFMIPRGNTYFIENIAERDAKLFFTQARKMREGEGDDDGGGGDGEGGAPVVQRAASAAVNGMAPRVNDVRRGVSMHV</sequence>
<dbReference type="InterPro" id="IPR028929">
    <property type="entry name" value="Mif2_N"/>
</dbReference>
<dbReference type="InterPro" id="IPR025974">
    <property type="entry name" value="Mif2/CENP-C_cupin"/>
</dbReference>
<comment type="caution">
    <text evidence="10">The sequence shown here is derived from an EMBL/GenBank/DDBJ whole genome shotgun (WGS) entry which is preliminary data.</text>
</comment>
<evidence type="ECO:0000256" key="3">
    <source>
        <dbReference type="ARBA" id="ARBA00023125"/>
    </source>
</evidence>
<evidence type="ECO:0000313" key="10">
    <source>
        <dbReference type="EMBL" id="KAJ7193796.1"/>
    </source>
</evidence>
<protein>
    <recommendedName>
        <fullName evidence="6">CENP-C homolog</fullName>
    </recommendedName>
</protein>
<keyword evidence="3" id="KW-0238">DNA-binding</keyword>